<proteinExistence type="inferred from homology"/>
<dbReference type="InterPro" id="IPR006710">
    <property type="entry name" value="Glyco_hydro_43"/>
</dbReference>
<protein>
    <submittedName>
        <fullName evidence="6">Family 43 glycosylhydrolase</fullName>
    </submittedName>
</protein>
<evidence type="ECO:0000313" key="6">
    <source>
        <dbReference type="EMBL" id="QJD96847.1"/>
    </source>
</evidence>
<evidence type="ECO:0000256" key="2">
    <source>
        <dbReference type="ARBA" id="ARBA00022801"/>
    </source>
</evidence>
<organism evidence="6 7">
    <name type="scientific">Mucilaginibacter robiniae</name>
    <dbReference type="NCBI Taxonomy" id="2728022"/>
    <lineage>
        <taxon>Bacteria</taxon>
        <taxon>Pseudomonadati</taxon>
        <taxon>Bacteroidota</taxon>
        <taxon>Sphingobacteriia</taxon>
        <taxon>Sphingobacteriales</taxon>
        <taxon>Sphingobacteriaceae</taxon>
        <taxon>Mucilaginibacter</taxon>
    </lineage>
</organism>
<evidence type="ECO:0000256" key="4">
    <source>
        <dbReference type="RuleBase" id="RU361187"/>
    </source>
</evidence>
<dbReference type="CDD" id="cd18825">
    <property type="entry name" value="GH43_CtGH43-like"/>
    <property type="match status" value="1"/>
</dbReference>
<dbReference type="AlphaFoldDB" id="A0A7L5E358"/>
<sequence length="381" mass="42187">MNFNKIFFGTKLLVAGLLAISFAAHAQETVTSKAAKLTQFTPGTIWPDNKGVHINAHGGGMLYQKGTYYWFGEHKIAGGAGNRAMVGVHCYSSKDLYNWKDEGIALAVSPDTTSDIAKGCILERPKVVYNKKTKKYVMWFHLELLGQGYKAARAGLAISDKATGPYTFVKSYRPNAGFMPIYPPGTPDNEKVDCANPKNKSEGFFCRDVPGGQMARDMNVFVDDDGKAYHIFSAEENFTLDIAELNDDYTGHTGKFTRVYAGHQTEAPAIFKHNGTYYLIGSGTTGWAPNPARWFSAPSIWGPWTYHGNPCVGTGSEITFGGQSTYVLPVVGKKDAFIFMADKWTPKDAIDGRYLWLPIVFKGNDIEIDWLDKWDLSAFKK</sequence>
<reference evidence="6 7" key="1">
    <citation type="submission" date="2020-04" db="EMBL/GenBank/DDBJ databases">
        <title>Genome sequencing of novel species.</title>
        <authorList>
            <person name="Heo J."/>
            <person name="Kim S.-J."/>
            <person name="Kim J.-S."/>
            <person name="Hong S.-B."/>
            <person name="Kwon S.-W."/>
        </authorList>
    </citation>
    <scope>NUCLEOTIDE SEQUENCE [LARGE SCALE GENOMIC DNA]</scope>
    <source>
        <strain evidence="6 7">F39-2</strain>
    </source>
</reference>
<keyword evidence="7" id="KW-1185">Reference proteome</keyword>
<feature type="signal peptide" evidence="5">
    <location>
        <begin position="1"/>
        <end position="26"/>
    </location>
</feature>
<evidence type="ECO:0000313" key="7">
    <source>
        <dbReference type="Proteomes" id="UP000503278"/>
    </source>
</evidence>
<comment type="similarity">
    <text evidence="1 4">Belongs to the glycosyl hydrolase 43 family.</text>
</comment>
<dbReference type="EMBL" id="CP051682">
    <property type="protein sequence ID" value="QJD96847.1"/>
    <property type="molecule type" value="Genomic_DNA"/>
</dbReference>
<dbReference type="KEGG" id="mrob:HH214_13695"/>
<dbReference type="PANTHER" id="PTHR22925:SF3">
    <property type="entry name" value="GLYCOSYL HYDROLASE FAMILY PROTEIN 43"/>
    <property type="match status" value="1"/>
</dbReference>
<name>A0A7L5E358_9SPHI</name>
<gene>
    <name evidence="6" type="ORF">HH214_13695</name>
</gene>
<dbReference type="PANTHER" id="PTHR22925">
    <property type="entry name" value="GLYCOSYL HYDROLASE 43 FAMILY MEMBER"/>
    <property type="match status" value="1"/>
</dbReference>
<keyword evidence="5" id="KW-0732">Signal</keyword>
<dbReference type="RefSeq" id="WP_169608533.1">
    <property type="nucleotide sequence ID" value="NZ_CP051682.1"/>
</dbReference>
<accession>A0A7L5E358</accession>
<evidence type="ECO:0000256" key="3">
    <source>
        <dbReference type="ARBA" id="ARBA00023295"/>
    </source>
</evidence>
<dbReference type="GO" id="GO:0004553">
    <property type="term" value="F:hydrolase activity, hydrolyzing O-glycosyl compounds"/>
    <property type="evidence" value="ECO:0007669"/>
    <property type="project" value="InterPro"/>
</dbReference>
<evidence type="ECO:0000256" key="1">
    <source>
        <dbReference type="ARBA" id="ARBA00009865"/>
    </source>
</evidence>
<feature type="chain" id="PRO_5029744204" evidence="5">
    <location>
        <begin position="27"/>
        <end position="381"/>
    </location>
</feature>
<dbReference type="GO" id="GO:0005975">
    <property type="term" value="P:carbohydrate metabolic process"/>
    <property type="evidence" value="ECO:0007669"/>
    <property type="project" value="InterPro"/>
</dbReference>
<keyword evidence="3 4" id="KW-0326">Glycosidase</keyword>
<dbReference type="Pfam" id="PF04616">
    <property type="entry name" value="Glyco_hydro_43"/>
    <property type="match status" value="1"/>
</dbReference>
<dbReference type="InterPro" id="IPR023296">
    <property type="entry name" value="Glyco_hydro_beta-prop_sf"/>
</dbReference>
<evidence type="ECO:0000256" key="5">
    <source>
        <dbReference type="SAM" id="SignalP"/>
    </source>
</evidence>
<keyword evidence="2 4" id="KW-0378">Hydrolase</keyword>
<dbReference type="Gene3D" id="2.115.10.20">
    <property type="entry name" value="Glycosyl hydrolase domain, family 43"/>
    <property type="match status" value="1"/>
</dbReference>
<dbReference type="Proteomes" id="UP000503278">
    <property type="component" value="Chromosome"/>
</dbReference>
<dbReference type="SUPFAM" id="SSF75005">
    <property type="entry name" value="Arabinanase/levansucrase/invertase"/>
    <property type="match status" value="1"/>
</dbReference>